<organism evidence="1 2">
    <name type="scientific">Morella rubra</name>
    <name type="common">Chinese bayberry</name>
    <dbReference type="NCBI Taxonomy" id="262757"/>
    <lineage>
        <taxon>Eukaryota</taxon>
        <taxon>Viridiplantae</taxon>
        <taxon>Streptophyta</taxon>
        <taxon>Embryophyta</taxon>
        <taxon>Tracheophyta</taxon>
        <taxon>Spermatophyta</taxon>
        <taxon>Magnoliopsida</taxon>
        <taxon>eudicotyledons</taxon>
        <taxon>Gunneridae</taxon>
        <taxon>Pentapetalae</taxon>
        <taxon>rosids</taxon>
        <taxon>fabids</taxon>
        <taxon>Fagales</taxon>
        <taxon>Myricaceae</taxon>
        <taxon>Morella</taxon>
    </lineage>
</organism>
<reference evidence="1 2" key="1">
    <citation type="journal article" date="2019" name="Plant Biotechnol. J.">
        <title>The red bayberry genome and genetic basis of sex determination.</title>
        <authorList>
            <person name="Jia H.M."/>
            <person name="Jia H.J."/>
            <person name="Cai Q.L."/>
            <person name="Wang Y."/>
            <person name="Zhao H.B."/>
            <person name="Yang W.F."/>
            <person name="Wang G.Y."/>
            <person name="Li Y.H."/>
            <person name="Zhan D.L."/>
            <person name="Shen Y.T."/>
            <person name="Niu Q.F."/>
            <person name="Chang L."/>
            <person name="Qiu J."/>
            <person name="Zhao L."/>
            <person name="Xie H.B."/>
            <person name="Fu W.Y."/>
            <person name="Jin J."/>
            <person name="Li X.W."/>
            <person name="Jiao Y."/>
            <person name="Zhou C.C."/>
            <person name="Tu T."/>
            <person name="Chai C.Y."/>
            <person name="Gao J.L."/>
            <person name="Fan L.J."/>
            <person name="van de Weg E."/>
            <person name="Wang J.Y."/>
            <person name="Gao Z.S."/>
        </authorList>
    </citation>
    <scope>NUCLEOTIDE SEQUENCE [LARGE SCALE GENOMIC DNA]</scope>
    <source>
        <tissue evidence="1">Leaves</tissue>
    </source>
</reference>
<gene>
    <name evidence="1" type="ORF">CJ030_MR1G027727</name>
</gene>
<dbReference type="AlphaFoldDB" id="A0A6A1WPG0"/>
<proteinExistence type="predicted"/>
<evidence type="ECO:0000313" key="2">
    <source>
        <dbReference type="Proteomes" id="UP000516437"/>
    </source>
</evidence>
<keyword evidence="2" id="KW-1185">Reference proteome</keyword>
<sequence>MWVLEAGAGIIFPVATGSAGEGYSPTIPDKEVSVLGAWQAALEFELDQVRQKKKDEGAALSSSYTAGVSPDDDSLVGQALLNEIDVVEAQFGLPPGGSLLGFGNKGDFKAFLGLYKAIPSVEGRLLDQATSTRTFSHKAKGPGRKGKGLWLGPASLGLRNPYLTGGPSGDWRGFY</sequence>
<evidence type="ECO:0000313" key="1">
    <source>
        <dbReference type="EMBL" id="KAB1227162.1"/>
    </source>
</evidence>
<comment type="caution">
    <text evidence="1">The sequence shown here is derived from an EMBL/GenBank/DDBJ whole genome shotgun (WGS) entry which is preliminary data.</text>
</comment>
<name>A0A6A1WPG0_9ROSI</name>
<protein>
    <submittedName>
        <fullName evidence="1">Uncharacterized protein</fullName>
    </submittedName>
</protein>
<dbReference type="EMBL" id="RXIC02000019">
    <property type="protein sequence ID" value="KAB1227162.1"/>
    <property type="molecule type" value="Genomic_DNA"/>
</dbReference>
<dbReference type="Proteomes" id="UP000516437">
    <property type="component" value="Chromosome 1"/>
</dbReference>
<accession>A0A6A1WPG0</accession>